<evidence type="ECO:0000313" key="1">
    <source>
        <dbReference type="EMBL" id="RXH02723.1"/>
    </source>
</evidence>
<name>A0A4Q0QYD4_9BRAD</name>
<comment type="caution">
    <text evidence="1">The sequence shown here is derived from an EMBL/GenBank/DDBJ whole genome shotgun (WGS) entry which is preliminary data.</text>
</comment>
<organism evidence="1 2">
    <name type="scientific">Bradyrhizobium zhanjiangense</name>
    <dbReference type="NCBI Taxonomy" id="1325107"/>
    <lineage>
        <taxon>Bacteria</taxon>
        <taxon>Pseudomonadati</taxon>
        <taxon>Pseudomonadota</taxon>
        <taxon>Alphaproteobacteria</taxon>
        <taxon>Hyphomicrobiales</taxon>
        <taxon>Nitrobacteraceae</taxon>
        <taxon>Bradyrhizobium</taxon>
    </lineage>
</organism>
<protein>
    <submittedName>
        <fullName evidence="1">Uncharacterized protein</fullName>
    </submittedName>
</protein>
<sequence length="160" mass="18005">MSRAWFILWALVVYQVAAWAFAPQKSPQPAPPIDGPGYGSNEAIFVEERVSKRRAVARALERPYGSRCAGEGRKQFISSVGEYYYHRQNDAERYPETFGKPGADYIAMQWSTGEDKRIDRLTQEAYAQGYLQPSDFGAVARKAVETVVRSERVTVRSCAS</sequence>
<evidence type="ECO:0000313" key="2">
    <source>
        <dbReference type="Proteomes" id="UP000290174"/>
    </source>
</evidence>
<dbReference type="Proteomes" id="UP000290174">
    <property type="component" value="Unassembled WGS sequence"/>
</dbReference>
<proteinExistence type="predicted"/>
<dbReference type="AlphaFoldDB" id="A0A4Q0QYD4"/>
<reference evidence="1 2" key="1">
    <citation type="submission" date="2018-11" db="EMBL/GenBank/DDBJ databases">
        <title>Bradyrhizobium sp. nov., isolated from effective nodules of peanut in China.</title>
        <authorList>
            <person name="Li Y."/>
        </authorList>
    </citation>
    <scope>NUCLEOTIDE SEQUENCE [LARGE SCALE GENOMIC DNA]</scope>
    <source>
        <strain evidence="1 2">CCBAU 51770</strain>
    </source>
</reference>
<gene>
    <name evidence="1" type="ORF">EAS61_03635</name>
</gene>
<dbReference type="EMBL" id="RKMK01000002">
    <property type="protein sequence ID" value="RXH02723.1"/>
    <property type="molecule type" value="Genomic_DNA"/>
</dbReference>
<accession>A0A4Q0QYD4</accession>
<dbReference type="RefSeq" id="WP_128955452.1">
    <property type="nucleotide sequence ID" value="NZ_RKMK01000002.1"/>
</dbReference>